<evidence type="ECO:0000313" key="1">
    <source>
        <dbReference type="EMBL" id="KAK3604715.1"/>
    </source>
</evidence>
<proteinExistence type="predicted"/>
<dbReference type="AlphaFoldDB" id="A0AAE0T6G6"/>
<comment type="caution">
    <text evidence="1">The sequence shown here is derived from an EMBL/GenBank/DDBJ whole genome shotgun (WGS) entry which is preliminary data.</text>
</comment>
<protein>
    <submittedName>
        <fullName evidence="1">Uncharacterized protein</fullName>
    </submittedName>
</protein>
<name>A0AAE0T6G6_9BIVA</name>
<organism evidence="1 2">
    <name type="scientific">Potamilus streckersoni</name>
    <dbReference type="NCBI Taxonomy" id="2493646"/>
    <lineage>
        <taxon>Eukaryota</taxon>
        <taxon>Metazoa</taxon>
        <taxon>Spiralia</taxon>
        <taxon>Lophotrochozoa</taxon>
        <taxon>Mollusca</taxon>
        <taxon>Bivalvia</taxon>
        <taxon>Autobranchia</taxon>
        <taxon>Heteroconchia</taxon>
        <taxon>Palaeoheterodonta</taxon>
        <taxon>Unionida</taxon>
        <taxon>Unionoidea</taxon>
        <taxon>Unionidae</taxon>
        <taxon>Ambleminae</taxon>
        <taxon>Lampsilini</taxon>
        <taxon>Potamilus</taxon>
    </lineage>
</organism>
<dbReference type="EMBL" id="JAEAOA010001159">
    <property type="protein sequence ID" value="KAK3604715.1"/>
    <property type="molecule type" value="Genomic_DNA"/>
</dbReference>
<gene>
    <name evidence="1" type="ORF">CHS0354_018955</name>
</gene>
<evidence type="ECO:0000313" key="2">
    <source>
        <dbReference type="Proteomes" id="UP001195483"/>
    </source>
</evidence>
<reference evidence="1" key="1">
    <citation type="journal article" date="2021" name="Genome Biol. Evol.">
        <title>A High-Quality Reference Genome for a Parasitic Bivalve with Doubly Uniparental Inheritance (Bivalvia: Unionida).</title>
        <authorList>
            <person name="Smith C.H."/>
        </authorList>
    </citation>
    <scope>NUCLEOTIDE SEQUENCE</scope>
    <source>
        <strain evidence="1">CHS0354</strain>
    </source>
</reference>
<keyword evidence="2" id="KW-1185">Reference proteome</keyword>
<dbReference type="Proteomes" id="UP001195483">
    <property type="component" value="Unassembled WGS sequence"/>
</dbReference>
<reference evidence="1" key="2">
    <citation type="journal article" date="2021" name="Genome Biol. Evol.">
        <title>Developing a high-quality reference genome for a parasitic bivalve with doubly uniparental inheritance (Bivalvia: Unionida).</title>
        <authorList>
            <person name="Smith C.H."/>
        </authorList>
    </citation>
    <scope>NUCLEOTIDE SEQUENCE</scope>
    <source>
        <strain evidence="1">CHS0354</strain>
        <tissue evidence="1">Mantle</tissue>
    </source>
</reference>
<sequence>MEDGNVELNIDKFEFDFFKKLFECVEKSGQHKGIMQKFLRAVDKNINCVTDWNNVFPGSNGFSDTMNKACEVVSVISNPTLQSEVRSLLGLAYIVIKHREAAIGSGRACGVSENFIQEKEKELEDWKNMKIKLNQYF</sequence>
<accession>A0AAE0T6G6</accession>
<reference evidence="1" key="3">
    <citation type="submission" date="2023-05" db="EMBL/GenBank/DDBJ databases">
        <authorList>
            <person name="Smith C.H."/>
        </authorList>
    </citation>
    <scope>NUCLEOTIDE SEQUENCE</scope>
    <source>
        <strain evidence="1">CHS0354</strain>
        <tissue evidence="1">Mantle</tissue>
    </source>
</reference>